<dbReference type="GO" id="GO:0006006">
    <property type="term" value="P:glucose metabolic process"/>
    <property type="evidence" value="ECO:0007669"/>
    <property type="project" value="UniProtKB-KW"/>
</dbReference>
<organism evidence="3 4">
    <name type="scientific">Flavobacterium saccharophilum</name>
    <dbReference type="NCBI Taxonomy" id="29534"/>
    <lineage>
        <taxon>Bacteria</taxon>
        <taxon>Pseudomonadati</taxon>
        <taxon>Bacteroidota</taxon>
        <taxon>Flavobacteriia</taxon>
        <taxon>Flavobacteriales</taxon>
        <taxon>Flavobacteriaceae</taxon>
        <taxon>Flavobacterium</taxon>
    </lineage>
</organism>
<reference evidence="4" key="1">
    <citation type="submission" date="2016-11" db="EMBL/GenBank/DDBJ databases">
        <authorList>
            <person name="Varghese N."/>
            <person name="Submissions S."/>
        </authorList>
    </citation>
    <scope>NUCLEOTIDE SEQUENCE [LARGE SCALE GENOMIC DNA]</scope>
    <source>
        <strain evidence="4">DSM 1811</strain>
    </source>
</reference>
<dbReference type="FunFam" id="2.130.10.10:FF:000306">
    <property type="entry name" value="3-carboxymuconate cyclase"/>
    <property type="match status" value="1"/>
</dbReference>
<dbReference type="InterPro" id="IPR015943">
    <property type="entry name" value="WD40/YVTN_repeat-like_dom_sf"/>
</dbReference>
<evidence type="ECO:0000256" key="2">
    <source>
        <dbReference type="ARBA" id="ARBA00022526"/>
    </source>
</evidence>
<dbReference type="SUPFAM" id="SSF51004">
    <property type="entry name" value="C-terminal (heme d1) domain of cytochrome cd1-nitrite reductase"/>
    <property type="match status" value="1"/>
</dbReference>
<dbReference type="PANTHER" id="PTHR30344:SF1">
    <property type="entry name" value="6-PHOSPHOGLUCONOLACTONASE"/>
    <property type="match status" value="1"/>
</dbReference>
<evidence type="ECO:0000256" key="1">
    <source>
        <dbReference type="ARBA" id="ARBA00005564"/>
    </source>
</evidence>
<proteinExistence type="inferred from homology"/>
<comment type="similarity">
    <text evidence="1">Belongs to the cycloisomerase 2 family.</text>
</comment>
<dbReference type="InterPro" id="IPR050282">
    <property type="entry name" value="Cycloisomerase_2"/>
</dbReference>
<name>A0A1M7ED18_9FLAO</name>
<gene>
    <name evidence="3" type="ORF">SAMN05444366_1960</name>
</gene>
<dbReference type="GO" id="GO:0005829">
    <property type="term" value="C:cytosol"/>
    <property type="evidence" value="ECO:0007669"/>
    <property type="project" value="TreeGrafter"/>
</dbReference>
<keyword evidence="4" id="KW-1185">Reference proteome</keyword>
<dbReference type="EMBL" id="FRBY01000002">
    <property type="protein sequence ID" value="SHL89654.1"/>
    <property type="molecule type" value="Genomic_DNA"/>
</dbReference>
<dbReference type="Proteomes" id="UP000184121">
    <property type="component" value="Unassembled WGS sequence"/>
</dbReference>
<dbReference type="GO" id="GO:0017057">
    <property type="term" value="F:6-phosphogluconolactonase activity"/>
    <property type="evidence" value="ECO:0007669"/>
    <property type="project" value="TreeGrafter"/>
</dbReference>
<evidence type="ECO:0000313" key="4">
    <source>
        <dbReference type="Proteomes" id="UP000184121"/>
    </source>
</evidence>
<dbReference type="InterPro" id="IPR011048">
    <property type="entry name" value="Haem_d1_sf"/>
</dbReference>
<keyword evidence="2" id="KW-0313">Glucose metabolism</keyword>
<dbReference type="PANTHER" id="PTHR30344">
    <property type="entry name" value="6-PHOSPHOGLUCONOLACTONASE-RELATED"/>
    <property type="match status" value="1"/>
</dbReference>
<dbReference type="Gene3D" id="2.130.10.10">
    <property type="entry name" value="YVTN repeat-like/Quinoprotein amine dehydrogenase"/>
    <property type="match status" value="1"/>
</dbReference>
<sequence length="404" mass="44519">MNWKNVTFDNSFVTKNVISNNIIEYFSIFKKPQKTMKGLYMLLFSALAFTTQAQNKFNLLIGTYTNTCPSKGIYVYEFDAASGEFKFKNSSEGVISPSYLSVSADNKFVYAVNENGDQSAVSAFGYNAKSGKVTFLNTNKALGADPCHLINDDKNVIVANYSGGNIVVFKKQTNGSITTVQQVIQHEGKGPNAARQEKAHVHMVMFSPDKKFVLSNDLGLDKVFIYKYNPNSKTEMLTLKGSVDVKPGSGPRHLTFSKDGKFVYLIQELDATLTTFSYDKSGSLKKIAETSILAKDFKGGTGAAAIKISPDGKFLYVTDRVDANNISVYKILKDGKIELIEQQSTLGKGPRDFAIDPTGNYLLVGHQYTNNIVIFKRDKTTGKLTDTGKRIELCSPVGLVFTKI</sequence>
<dbReference type="STRING" id="29534.SAMN05444366_1960"/>
<evidence type="ECO:0000313" key="3">
    <source>
        <dbReference type="EMBL" id="SHL89654.1"/>
    </source>
</evidence>
<dbReference type="AlphaFoldDB" id="A0A1M7ED18"/>
<keyword evidence="2" id="KW-0119">Carbohydrate metabolism</keyword>
<accession>A0A1M7ED18</accession>
<dbReference type="InterPro" id="IPR019405">
    <property type="entry name" value="Lactonase_7-beta_prop"/>
</dbReference>
<dbReference type="Pfam" id="PF10282">
    <property type="entry name" value="Lactonase"/>
    <property type="match status" value="1"/>
</dbReference>
<protein>
    <submittedName>
        <fullName evidence="3">6-phosphogluconolactonase</fullName>
    </submittedName>
</protein>